<proteinExistence type="predicted"/>
<name>A0ABS5KJ19_9ACTN</name>
<comment type="caution">
    <text evidence="2">The sequence shown here is derived from an EMBL/GenBank/DDBJ whole genome shotgun (WGS) entry which is preliminary data.</text>
</comment>
<sequence>MFTAPSFATFTALVTGLVANTGAGTVTGMLTSAGLAQSWSHDRAHAFFSRASWSSDTLGMCLSRLIVRTLLPDGAALTVAIDDTLFKKRGKKVFGAGWQHDGASRSEKPVGYGVCFVVMGIIVELPFCSRPFCLPVAARRWRPKTDTSKVDIAAALVKLIALWHRDARIHVVADAAYHGPALRHLPSPITVTTRLPASAVLYDLAPPPTGKRGRPALKGSRLGKPADLAATAKFRTVQVRRYGRVDTVHIAEIRCLWYGSFHTQIVRVVLIRDDATNTAYDLALVTTDLVGEAPALVSRYAWRWSIEVTFAETREYLGAGQARNRARKAVERTTPFALYCYTIVVVWYTLHGHQPADIADRRERQPWYTTKAEPAFTDMAAKLRRVIIAARFSPIRAARPTDAEIRTVQQAWAQAGLDLSA</sequence>
<accession>A0ABS5KJ19</accession>
<evidence type="ECO:0000313" key="2">
    <source>
        <dbReference type="EMBL" id="MBS2546133.1"/>
    </source>
</evidence>
<dbReference type="InterPro" id="IPR012337">
    <property type="entry name" value="RNaseH-like_sf"/>
</dbReference>
<evidence type="ECO:0000313" key="3">
    <source>
        <dbReference type="Proteomes" id="UP000730482"/>
    </source>
</evidence>
<dbReference type="InterPro" id="IPR038721">
    <property type="entry name" value="IS701-like_DDE_dom"/>
</dbReference>
<dbReference type="EMBL" id="JAAFYZ010000010">
    <property type="protein sequence ID" value="MBS2546133.1"/>
    <property type="molecule type" value="Genomic_DNA"/>
</dbReference>
<dbReference type="Proteomes" id="UP000730482">
    <property type="component" value="Unassembled WGS sequence"/>
</dbReference>
<dbReference type="SUPFAM" id="SSF53098">
    <property type="entry name" value="Ribonuclease H-like"/>
    <property type="match status" value="1"/>
</dbReference>
<reference evidence="2 3" key="1">
    <citation type="submission" date="2020-02" db="EMBL/GenBank/DDBJ databases">
        <title>Acidophilic actinobacteria isolated from forest soil.</title>
        <authorList>
            <person name="Golinska P."/>
        </authorList>
    </citation>
    <scope>NUCLEOTIDE SEQUENCE [LARGE SCALE GENOMIC DNA]</scope>
    <source>
        <strain evidence="2 3">NL8</strain>
    </source>
</reference>
<keyword evidence="3" id="KW-1185">Reference proteome</keyword>
<organism evidence="2 3">
    <name type="scientific">Catenulispora pinistramenti</name>
    <dbReference type="NCBI Taxonomy" id="2705254"/>
    <lineage>
        <taxon>Bacteria</taxon>
        <taxon>Bacillati</taxon>
        <taxon>Actinomycetota</taxon>
        <taxon>Actinomycetes</taxon>
        <taxon>Catenulisporales</taxon>
        <taxon>Catenulisporaceae</taxon>
        <taxon>Catenulispora</taxon>
    </lineage>
</organism>
<evidence type="ECO:0000259" key="1">
    <source>
        <dbReference type="Pfam" id="PF13546"/>
    </source>
</evidence>
<feature type="domain" description="Transposase IS701-like DDE" evidence="1">
    <location>
        <begin position="10"/>
        <end position="242"/>
    </location>
</feature>
<protein>
    <submittedName>
        <fullName evidence="2">Transposase</fullName>
    </submittedName>
</protein>
<gene>
    <name evidence="2" type="ORF">KGQ19_04560</name>
</gene>
<dbReference type="Pfam" id="PF13546">
    <property type="entry name" value="DDE_5"/>
    <property type="match status" value="1"/>
</dbReference>